<proteinExistence type="predicted"/>
<evidence type="ECO:0000313" key="3">
    <source>
        <dbReference type="Proteomes" id="UP000020825"/>
    </source>
</evidence>
<dbReference type="AlphaFoldDB" id="X8CGB2"/>
<feature type="compositionally biased region" description="Polar residues" evidence="1">
    <location>
        <begin position="68"/>
        <end position="82"/>
    </location>
</feature>
<protein>
    <submittedName>
        <fullName evidence="2">Putative cytochrome oxidase assembly</fullName>
    </submittedName>
</protein>
<feature type="region of interest" description="Disordered" evidence="1">
    <location>
        <begin position="63"/>
        <end position="82"/>
    </location>
</feature>
<comment type="caution">
    <text evidence="2">The sequence shown here is derived from an EMBL/GenBank/DDBJ whole genome shotgun (WGS) entry which is preliminary data.</text>
</comment>
<gene>
    <name evidence="2" type="ORF">I550_3305</name>
</gene>
<reference evidence="2 3" key="1">
    <citation type="submission" date="2013-12" db="EMBL/GenBank/DDBJ databases">
        <authorList>
            <person name="Zelazny A."/>
            <person name="Olivier K."/>
            <person name="Holland S."/>
            <person name="Lenaerts A."/>
            <person name="Ordway D."/>
            <person name="DeGroote M.A."/>
            <person name="Parker T."/>
            <person name="Sizemore C."/>
            <person name="Tallon L.J."/>
            <person name="Sadzewicz L.K."/>
            <person name="Sengamalay N."/>
            <person name="Fraser C.M."/>
            <person name="Hine E."/>
            <person name="Shefchek K.A."/>
            <person name="Das S.P."/>
            <person name="Tettelin H."/>
        </authorList>
    </citation>
    <scope>NUCLEOTIDE SEQUENCE [LARGE SCALE GENOMIC DNA]</scope>
    <source>
        <strain evidence="2 3">1956</strain>
    </source>
</reference>
<dbReference type="Proteomes" id="UP000020825">
    <property type="component" value="Unassembled WGS sequence"/>
</dbReference>
<dbReference type="PATRIC" id="fig|1299331.3.peg.3223"/>
<accession>X8CGB2</accession>
<evidence type="ECO:0000313" key="2">
    <source>
        <dbReference type="EMBL" id="EUA55154.1"/>
    </source>
</evidence>
<evidence type="ECO:0000256" key="1">
    <source>
        <dbReference type="SAM" id="MobiDB-lite"/>
    </source>
</evidence>
<sequence length="82" mass="8581">MRLVDLLPNPSLGVQRLIAAAVILTQGGIAITGAIVRVTASGWAAPPGRNAFRAASSRWLTPRCRASTRPSSSATGWSPSPW</sequence>
<organism evidence="2 3">
    <name type="scientific">Mycobacterium intracellulare 1956</name>
    <dbReference type="NCBI Taxonomy" id="1299331"/>
    <lineage>
        <taxon>Bacteria</taxon>
        <taxon>Bacillati</taxon>
        <taxon>Actinomycetota</taxon>
        <taxon>Actinomycetes</taxon>
        <taxon>Mycobacteriales</taxon>
        <taxon>Mycobacteriaceae</taxon>
        <taxon>Mycobacterium</taxon>
        <taxon>Mycobacterium avium complex (MAC)</taxon>
    </lineage>
</organism>
<name>X8CGB2_MYCIT</name>
<dbReference type="EMBL" id="JAOG01000002">
    <property type="protein sequence ID" value="EUA55154.1"/>
    <property type="molecule type" value="Genomic_DNA"/>
</dbReference>